<dbReference type="EMBL" id="PNGG01000001">
    <property type="protein sequence ID" value="PMC20513.1"/>
    <property type="molecule type" value="Genomic_DNA"/>
</dbReference>
<dbReference type="RefSeq" id="WP_102696038.1">
    <property type="nucleotide sequence ID" value="NZ_JALCYA010000002.1"/>
</dbReference>
<evidence type="ECO:0008006" key="4">
    <source>
        <dbReference type="Google" id="ProtNLM"/>
    </source>
</evidence>
<reference evidence="2 3" key="1">
    <citation type="submission" date="2017-09" db="EMBL/GenBank/DDBJ databases">
        <title>Bacterial strain isolated from the female urinary microbiota.</title>
        <authorList>
            <person name="Thomas-White K."/>
            <person name="Kumar N."/>
            <person name="Forster S."/>
            <person name="Putonti C."/>
            <person name="Lawley T."/>
            <person name="Wolfe A.J."/>
        </authorList>
    </citation>
    <scope>NUCLEOTIDE SEQUENCE [LARGE SCALE GENOMIC DNA]</scope>
    <source>
        <strain evidence="2 3">UMB0834</strain>
    </source>
</reference>
<name>A0A2N6QLJ5_9STAP</name>
<feature type="compositionally biased region" description="Basic and acidic residues" evidence="1">
    <location>
        <begin position="158"/>
        <end position="169"/>
    </location>
</feature>
<evidence type="ECO:0000256" key="1">
    <source>
        <dbReference type="SAM" id="MobiDB-lite"/>
    </source>
</evidence>
<proteinExistence type="predicted"/>
<feature type="region of interest" description="Disordered" evidence="1">
    <location>
        <begin position="158"/>
        <end position="189"/>
    </location>
</feature>
<sequence>MALFTTDYSNIDNNGGNFEPLPNGEYEVVIKNATERATKNGKEETQLTLVVRNDLTQVPELKEQNGKYANRHIFVDEWKRDIDGAYKYDMDNFMRYLNGIGVPEGTKIESFDQLLEMFRGKPVRVYVKQEENEYKGETEIVNRVAPWNFKRTQFPDLNHKWKNDKDNNEKQSTNPFENSGDLDESEYPF</sequence>
<organism evidence="2 3">
    <name type="scientific">Staphylococcus pettenkoferi</name>
    <dbReference type="NCBI Taxonomy" id="170573"/>
    <lineage>
        <taxon>Bacteria</taxon>
        <taxon>Bacillati</taxon>
        <taxon>Bacillota</taxon>
        <taxon>Bacilli</taxon>
        <taxon>Bacillales</taxon>
        <taxon>Staphylococcaceae</taxon>
        <taxon>Staphylococcus</taxon>
    </lineage>
</organism>
<protein>
    <recommendedName>
        <fullName evidence="4">DUF669 domain-containing protein</fullName>
    </recommendedName>
</protein>
<dbReference type="InterPro" id="IPR007731">
    <property type="entry name" value="DUF669"/>
</dbReference>
<feature type="compositionally biased region" description="Acidic residues" evidence="1">
    <location>
        <begin position="180"/>
        <end position="189"/>
    </location>
</feature>
<evidence type="ECO:0000313" key="3">
    <source>
        <dbReference type="Proteomes" id="UP000235748"/>
    </source>
</evidence>
<evidence type="ECO:0000313" key="2">
    <source>
        <dbReference type="EMBL" id="PMC20513.1"/>
    </source>
</evidence>
<dbReference type="AlphaFoldDB" id="A0A2N6QLJ5"/>
<dbReference type="Proteomes" id="UP000235748">
    <property type="component" value="Unassembled WGS sequence"/>
</dbReference>
<dbReference type="Pfam" id="PF05037">
    <property type="entry name" value="DUF669"/>
    <property type="match status" value="1"/>
</dbReference>
<comment type="caution">
    <text evidence="2">The sequence shown here is derived from an EMBL/GenBank/DDBJ whole genome shotgun (WGS) entry which is preliminary data.</text>
</comment>
<gene>
    <name evidence="2" type="ORF">CJ235_02240</name>
</gene>
<accession>A0A2N6QLJ5</accession>